<dbReference type="InterPro" id="IPR046483">
    <property type="entry name" value="DUF6576"/>
</dbReference>
<name>F3ZR95_9BACE</name>
<dbReference type="PANTHER" id="PTHR43731:SF14">
    <property type="entry name" value="PRESENILIN-ASSOCIATED RHOMBOID-LIKE PROTEIN, MITOCHONDRIAL"/>
    <property type="match status" value="1"/>
</dbReference>
<sequence length="302" mass="34426">MTDLLSDLKIKFKSGNIAIQFIFINAGLFIITAFIQLFLYLFNLNSEVIKYVTSLPATFPQLASRPWSIITYMFMHDGLLHLFFNMLLLYWFGRFFLNFYSAKHLRGLYFLGGIIGGLFFISAYYIFPILRPSAHIASLIGASAAVLAIVIAIATRVPNQSVRLLFVGSIKLKYLALFVILTDLLMIINENPGGHIAHLGGAFAGFLFAKNLAKGRDITHWINCILDIPFLVKDKYNRSKAKKREKIKVAYKNKTKHTQEYEYNAQKKASEEEINRILDKIKESGYNNLSEEEKKKLFDAGK</sequence>
<gene>
    <name evidence="10" type="ORF">Bcop_0470</name>
</gene>
<dbReference type="PANTHER" id="PTHR43731">
    <property type="entry name" value="RHOMBOID PROTEASE"/>
    <property type="match status" value="1"/>
</dbReference>
<dbReference type="STRING" id="679937.Bcop_0470"/>
<feature type="transmembrane region" description="Helical" evidence="7">
    <location>
        <begin position="21"/>
        <end position="42"/>
    </location>
</feature>
<keyword evidence="3 7" id="KW-0812">Transmembrane</keyword>
<dbReference type="OrthoDB" id="680602at2"/>
<keyword evidence="11" id="KW-1185">Reference proteome</keyword>
<dbReference type="EMBL" id="CM001167">
    <property type="protein sequence ID" value="EGJ70688.1"/>
    <property type="molecule type" value="Genomic_DNA"/>
</dbReference>
<feature type="transmembrane region" description="Helical" evidence="7">
    <location>
        <begin position="194"/>
        <end position="213"/>
    </location>
</feature>
<dbReference type="GO" id="GO:0016020">
    <property type="term" value="C:membrane"/>
    <property type="evidence" value="ECO:0007669"/>
    <property type="project" value="UniProtKB-SubCell"/>
</dbReference>
<feature type="domain" description="DUF6576" evidence="9">
    <location>
        <begin position="260"/>
        <end position="297"/>
    </location>
</feature>
<proteinExistence type="inferred from homology"/>
<feature type="transmembrane region" description="Helical" evidence="7">
    <location>
        <begin position="78"/>
        <end position="96"/>
    </location>
</feature>
<feature type="transmembrane region" description="Helical" evidence="7">
    <location>
        <begin position="165"/>
        <end position="188"/>
    </location>
</feature>
<dbReference type="AlphaFoldDB" id="F3ZR95"/>
<dbReference type="HOGENOM" id="CLU_055068_4_0_10"/>
<keyword evidence="4" id="KW-0378">Hydrolase</keyword>
<protein>
    <submittedName>
        <fullName evidence="10">Peptidase S54, rhomboid domain protein</fullName>
    </submittedName>
</protein>
<dbReference type="Pfam" id="PF20216">
    <property type="entry name" value="DUF6576"/>
    <property type="match status" value="1"/>
</dbReference>
<evidence type="ECO:0000256" key="7">
    <source>
        <dbReference type="SAM" id="Phobius"/>
    </source>
</evidence>
<evidence type="ECO:0000256" key="6">
    <source>
        <dbReference type="ARBA" id="ARBA00023136"/>
    </source>
</evidence>
<evidence type="ECO:0000313" key="10">
    <source>
        <dbReference type="EMBL" id="EGJ70688.1"/>
    </source>
</evidence>
<evidence type="ECO:0000256" key="1">
    <source>
        <dbReference type="ARBA" id="ARBA00004141"/>
    </source>
</evidence>
<evidence type="ECO:0000256" key="3">
    <source>
        <dbReference type="ARBA" id="ARBA00022692"/>
    </source>
</evidence>
<accession>F3ZR95</accession>
<dbReference type="Gene3D" id="1.20.1540.10">
    <property type="entry name" value="Rhomboid-like"/>
    <property type="match status" value="1"/>
</dbReference>
<feature type="transmembrane region" description="Helical" evidence="7">
    <location>
        <begin position="133"/>
        <end position="153"/>
    </location>
</feature>
<dbReference type="InterPro" id="IPR035952">
    <property type="entry name" value="Rhomboid-like_sf"/>
</dbReference>
<comment type="subcellular location">
    <subcellularLocation>
        <location evidence="1">Membrane</location>
        <topology evidence="1">Multi-pass membrane protein</topology>
    </subcellularLocation>
</comment>
<evidence type="ECO:0000259" key="8">
    <source>
        <dbReference type="Pfam" id="PF01694"/>
    </source>
</evidence>
<keyword evidence="6 7" id="KW-0472">Membrane</keyword>
<evidence type="ECO:0000256" key="4">
    <source>
        <dbReference type="ARBA" id="ARBA00022801"/>
    </source>
</evidence>
<dbReference type="Pfam" id="PF01694">
    <property type="entry name" value="Rhomboid"/>
    <property type="match status" value="1"/>
</dbReference>
<organism evidence="10 11">
    <name type="scientific">Bacteroides coprosuis DSM 18011</name>
    <dbReference type="NCBI Taxonomy" id="679937"/>
    <lineage>
        <taxon>Bacteria</taxon>
        <taxon>Pseudomonadati</taxon>
        <taxon>Bacteroidota</taxon>
        <taxon>Bacteroidia</taxon>
        <taxon>Bacteroidales</taxon>
        <taxon>Bacteroidaceae</taxon>
        <taxon>Bacteroides</taxon>
    </lineage>
</organism>
<evidence type="ECO:0000313" key="11">
    <source>
        <dbReference type="Proteomes" id="UP000018439"/>
    </source>
</evidence>
<feature type="domain" description="Peptidase S54 rhomboid" evidence="8">
    <location>
        <begin position="65"/>
        <end position="210"/>
    </location>
</feature>
<dbReference type="GO" id="GO:0004252">
    <property type="term" value="F:serine-type endopeptidase activity"/>
    <property type="evidence" value="ECO:0007669"/>
    <property type="project" value="InterPro"/>
</dbReference>
<evidence type="ECO:0000256" key="2">
    <source>
        <dbReference type="ARBA" id="ARBA00009045"/>
    </source>
</evidence>
<dbReference type="eggNOG" id="COG0705">
    <property type="taxonomic scope" value="Bacteria"/>
</dbReference>
<evidence type="ECO:0000259" key="9">
    <source>
        <dbReference type="Pfam" id="PF20216"/>
    </source>
</evidence>
<dbReference type="Proteomes" id="UP000018439">
    <property type="component" value="Chromosome"/>
</dbReference>
<dbReference type="InterPro" id="IPR022764">
    <property type="entry name" value="Peptidase_S54_rhomboid_dom"/>
</dbReference>
<keyword evidence="5 7" id="KW-1133">Transmembrane helix</keyword>
<feature type="transmembrane region" description="Helical" evidence="7">
    <location>
        <begin position="108"/>
        <end position="127"/>
    </location>
</feature>
<dbReference type="InterPro" id="IPR050925">
    <property type="entry name" value="Rhomboid_protease_S54"/>
</dbReference>
<dbReference type="SUPFAM" id="SSF144091">
    <property type="entry name" value="Rhomboid-like"/>
    <property type="match status" value="1"/>
</dbReference>
<reference evidence="10 11" key="1">
    <citation type="journal article" date="2011" name="Stand. Genomic Sci.">
        <title>Non-contiguous finished genome sequence of Bacteroides coprosuis type strain (PC139).</title>
        <authorList>
            <person name="Land M."/>
            <person name="Held B."/>
            <person name="Gronow S."/>
            <person name="Abt B."/>
            <person name="Lucas S."/>
            <person name="Del Rio T.G."/>
            <person name="Nolan M."/>
            <person name="Tice H."/>
            <person name="Cheng J.F."/>
            <person name="Pitluck S."/>
            <person name="Liolios K."/>
            <person name="Pagani I."/>
            <person name="Ivanova N."/>
            <person name="Mavromatis K."/>
            <person name="Mikhailova N."/>
            <person name="Pati A."/>
            <person name="Tapia R."/>
            <person name="Han C."/>
            <person name="Goodwin L."/>
            <person name="Chen A."/>
            <person name="Palaniappan K."/>
            <person name="Hauser L."/>
            <person name="Brambilla E.M."/>
            <person name="Rohde M."/>
            <person name="Goker M."/>
            <person name="Detter J.C."/>
            <person name="Woyke T."/>
            <person name="Bristow J."/>
            <person name="Eisen J.A."/>
            <person name="Markowitz V."/>
            <person name="Hugenholtz P."/>
            <person name="Kyrpides N.C."/>
            <person name="Klenk H.P."/>
            <person name="Lapidus A."/>
        </authorList>
    </citation>
    <scope>NUCLEOTIDE SEQUENCE</scope>
    <source>
        <strain evidence="10 11">DSM 18011</strain>
    </source>
</reference>
<comment type="similarity">
    <text evidence="2">Belongs to the peptidase S54 family.</text>
</comment>
<evidence type="ECO:0000256" key="5">
    <source>
        <dbReference type="ARBA" id="ARBA00022989"/>
    </source>
</evidence>